<name>A0AAV0VR08_9HEMI</name>
<evidence type="ECO:0000313" key="2">
    <source>
        <dbReference type="Proteomes" id="UP001160148"/>
    </source>
</evidence>
<protein>
    <submittedName>
        <fullName evidence="1">Uncharacterized protein</fullName>
    </submittedName>
</protein>
<accession>A0AAV0VR08</accession>
<sequence length="88" mass="10311">MITDKELCADFKNHHRKRLAPKRYDCNATTQAEFTMHLFYRKEFKMVLDTLLKLTNDNLKSCIASIQPLFTQPFNKSNISFLCSHQAV</sequence>
<reference evidence="1 2" key="1">
    <citation type="submission" date="2023-01" db="EMBL/GenBank/DDBJ databases">
        <authorList>
            <person name="Whitehead M."/>
        </authorList>
    </citation>
    <scope>NUCLEOTIDE SEQUENCE [LARGE SCALE GENOMIC DNA]</scope>
</reference>
<dbReference type="Proteomes" id="UP001160148">
    <property type="component" value="Unassembled WGS sequence"/>
</dbReference>
<organism evidence="1 2">
    <name type="scientific">Macrosiphum euphorbiae</name>
    <name type="common">potato aphid</name>
    <dbReference type="NCBI Taxonomy" id="13131"/>
    <lineage>
        <taxon>Eukaryota</taxon>
        <taxon>Metazoa</taxon>
        <taxon>Ecdysozoa</taxon>
        <taxon>Arthropoda</taxon>
        <taxon>Hexapoda</taxon>
        <taxon>Insecta</taxon>
        <taxon>Pterygota</taxon>
        <taxon>Neoptera</taxon>
        <taxon>Paraneoptera</taxon>
        <taxon>Hemiptera</taxon>
        <taxon>Sternorrhyncha</taxon>
        <taxon>Aphidomorpha</taxon>
        <taxon>Aphidoidea</taxon>
        <taxon>Aphididae</taxon>
        <taxon>Macrosiphini</taxon>
        <taxon>Macrosiphum</taxon>
    </lineage>
</organism>
<evidence type="ECO:0000313" key="1">
    <source>
        <dbReference type="EMBL" id="CAI6345995.1"/>
    </source>
</evidence>
<dbReference type="EMBL" id="CARXXK010000001">
    <property type="protein sequence ID" value="CAI6345995.1"/>
    <property type="molecule type" value="Genomic_DNA"/>
</dbReference>
<keyword evidence="2" id="KW-1185">Reference proteome</keyword>
<dbReference type="AlphaFoldDB" id="A0AAV0VR08"/>
<comment type="caution">
    <text evidence="1">The sequence shown here is derived from an EMBL/GenBank/DDBJ whole genome shotgun (WGS) entry which is preliminary data.</text>
</comment>
<proteinExistence type="predicted"/>
<gene>
    <name evidence="1" type="ORF">MEUPH1_LOCUS2945</name>
</gene>